<dbReference type="NCBIfam" id="TIGR02058">
    <property type="entry name" value="lin0512_fam"/>
    <property type="match status" value="1"/>
</dbReference>
<sequence length="179" mass="19487">MRARSPWSFEEAREYARSFGFKDQAEYREYRCPGAYALPRDPDKAFAAEWTSWGDFLGSFQQVLFVQVGWGADQHGQNVTKAAVRAARNAIEFNSIPSIAAIVPGSYANMLLRISIAAPEKYHHALDKTAVAAVFPYGNIIACDIQPGGAVFSSGIAIEAMGDTSEDMIVVNVGVVVGY</sequence>
<accession>A0AAD7XH83</accession>
<dbReference type="AlphaFoldDB" id="A0AAD7XH83"/>
<protein>
    <submittedName>
        <fullName evidence="3">Uncharacterized protein</fullName>
    </submittedName>
</protein>
<dbReference type="Gene3D" id="3.30.1330.20">
    <property type="entry name" value="Tubulin/FtsZ, C-terminal domain"/>
    <property type="match status" value="1"/>
</dbReference>
<evidence type="ECO:0000256" key="2">
    <source>
        <dbReference type="ARBA" id="ARBA00023134"/>
    </source>
</evidence>
<proteinExistence type="predicted"/>
<keyword evidence="2" id="KW-0342">GTP-binding</keyword>
<gene>
    <name evidence="3" type="ORF">CTAYLR_005571</name>
</gene>
<dbReference type="InterPro" id="IPR011719">
    <property type="entry name" value="CHP02058"/>
</dbReference>
<dbReference type="PANTHER" id="PTHR34784">
    <property type="entry name" value="50S RIBOSOMAL PROTEIN L34"/>
    <property type="match status" value="1"/>
</dbReference>
<comment type="caution">
    <text evidence="3">The sequence shown here is derived from an EMBL/GenBank/DDBJ whole genome shotgun (WGS) entry which is preliminary data.</text>
</comment>
<dbReference type="EMBL" id="JAQMWT010000695">
    <property type="protein sequence ID" value="KAJ8598094.1"/>
    <property type="molecule type" value="Genomic_DNA"/>
</dbReference>
<dbReference type="PANTHER" id="PTHR34784:SF1">
    <property type="entry name" value="50S RIBOSOMAL PROTEIN L34"/>
    <property type="match status" value="1"/>
</dbReference>
<name>A0AAD7XH83_9STRA</name>
<keyword evidence="4" id="KW-1185">Reference proteome</keyword>
<dbReference type="Pfam" id="PF09585">
    <property type="entry name" value="Lin0512_fam"/>
    <property type="match status" value="1"/>
</dbReference>
<evidence type="ECO:0000313" key="3">
    <source>
        <dbReference type="EMBL" id="KAJ8598094.1"/>
    </source>
</evidence>
<evidence type="ECO:0000313" key="4">
    <source>
        <dbReference type="Proteomes" id="UP001230188"/>
    </source>
</evidence>
<dbReference type="GO" id="GO:0005525">
    <property type="term" value="F:GTP binding"/>
    <property type="evidence" value="ECO:0007669"/>
    <property type="project" value="UniProtKB-KW"/>
</dbReference>
<organism evidence="3 4">
    <name type="scientific">Chrysophaeum taylorii</name>
    <dbReference type="NCBI Taxonomy" id="2483200"/>
    <lineage>
        <taxon>Eukaryota</taxon>
        <taxon>Sar</taxon>
        <taxon>Stramenopiles</taxon>
        <taxon>Ochrophyta</taxon>
        <taxon>Pelagophyceae</taxon>
        <taxon>Pelagomonadales</taxon>
        <taxon>Pelagomonadaceae</taxon>
        <taxon>Chrysophaeum</taxon>
    </lineage>
</organism>
<reference evidence="3" key="1">
    <citation type="submission" date="2023-01" db="EMBL/GenBank/DDBJ databases">
        <title>Metagenome sequencing of chrysophaentin producing Chrysophaeum taylorii.</title>
        <authorList>
            <person name="Davison J."/>
            <person name="Bewley C."/>
        </authorList>
    </citation>
    <scope>NUCLEOTIDE SEQUENCE</scope>
    <source>
        <strain evidence="3">NIES-1699</strain>
    </source>
</reference>
<keyword evidence="1" id="KW-0547">Nucleotide-binding</keyword>
<evidence type="ECO:0000256" key="1">
    <source>
        <dbReference type="ARBA" id="ARBA00022741"/>
    </source>
</evidence>
<dbReference type="Proteomes" id="UP001230188">
    <property type="component" value="Unassembled WGS sequence"/>
</dbReference>
<dbReference type="InterPro" id="IPR037103">
    <property type="entry name" value="Tubulin/FtsZ-like_C"/>
</dbReference>